<dbReference type="PATRIC" id="fig|84531.8.peg.2933"/>
<evidence type="ECO:0000313" key="1">
    <source>
        <dbReference type="EMBL" id="ALN81051.1"/>
    </source>
</evidence>
<sequence>MEKTGEFERADNGWVFKYFVREASGLVLRHEVFESISDFFQRVDHLFNRIDGSDEPEWPAA</sequence>
<dbReference type="Proteomes" id="UP000060787">
    <property type="component" value="Chromosome"/>
</dbReference>
<reference evidence="1 2" key="1">
    <citation type="journal article" date="2015" name="BMC Genomics">
        <title>Comparative genomics and metabolic profiling of the genus Lysobacter.</title>
        <authorList>
            <person name="de Bruijn I."/>
            <person name="Cheng X."/>
            <person name="de Jager V."/>
            <person name="Exposito R.G."/>
            <person name="Watrous J."/>
            <person name="Patel N."/>
            <person name="Postma J."/>
            <person name="Dorrestein P.C."/>
            <person name="Kobayashi D."/>
            <person name="Raaijmakers J.M."/>
        </authorList>
    </citation>
    <scope>NUCLEOTIDE SEQUENCE [LARGE SCALE GENOMIC DNA]</scope>
    <source>
        <strain evidence="1 2">76</strain>
    </source>
</reference>
<evidence type="ECO:0000313" key="2">
    <source>
        <dbReference type="Proteomes" id="UP000060787"/>
    </source>
</evidence>
<protein>
    <submittedName>
        <fullName evidence="1">Uncharacterized protein</fullName>
    </submittedName>
</protein>
<proteinExistence type="predicted"/>
<organism evidence="1 2">
    <name type="scientific">Lysobacter antibioticus</name>
    <dbReference type="NCBI Taxonomy" id="84531"/>
    <lineage>
        <taxon>Bacteria</taxon>
        <taxon>Pseudomonadati</taxon>
        <taxon>Pseudomonadota</taxon>
        <taxon>Gammaproteobacteria</taxon>
        <taxon>Lysobacterales</taxon>
        <taxon>Lysobacteraceae</taxon>
        <taxon>Lysobacter</taxon>
    </lineage>
</organism>
<keyword evidence="2" id="KW-1185">Reference proteome</keyword>
<accession>A0A0S2FBZ2</accession>
<dbReference type="AlphaFoldDB" id="A0A0S2FBZ2"/>
<dbReference type="EMBL" id="CP011129">
    <property type="protein sequence ID" value="ALN81051.1"/>
    <property type="molecule type" value="Genomic_DNA"/>
</dbReference>
<gene>
    <name evidence="1" type="ORF">LA76x_2921</name>
</gene>
<dbReference type="STRING" id="84531.LA76x_2921"/>
<dbReference type="KEGG" id="lab:LA76x_2921"/>
<name>A0A0S2FBZ2_LYSAN</name>